<dbReference type="Gene3D" id="1.10.510.10">
    <property type="entry name" value="Transferase(Phosphotransferase) domain 1"/>
    <property type="match status" value="1"/>
</dbReference>
<keyword evidence="3" id="KW-0547">Nucleotide-binding</keyword>
<evidence type="ECO:0000256" key="4">
    <source>
        <dbReference type="ARBA" id="ARBA00022777"/>
    </source>
</evidence>
<dbReference type="AlphaFoldDB" id="A0ABD3QXA1"/>
<dbReference type="PROSITE" id="PS50011">
    <property type="entry name" value="PROTEIN_KINASE_DOM"/>
    <property type="match status" value="1"/>
</dbReference>
<dbReference type="EMBL" id="JALLAZ020000049">
    <property type="protein sequence ID" value="KAL3805000.1"/>
    <property type="molecule type" value="Genomic_DNA"/>
</dbReference>
<gene>
    <name evidence="7" type="ORF">ACHAW5_011194</name>
</gene>
<dbReference type="PANTHER" id="PTHR24345:SF91">
    <property type="entry name" value="SERINE_THREONINE-PROTEIN KINASE PLK4"/>
    <property type="match status" value="1"/>
</dbReference>
<protein>
    <recommendedName>
        <fullName evidence="6">Protein kinase domain-containing protein</fullName>
    </recommendedName>
</protein>
<keyword evidence="5" id="KW-0067">ATP-binding</keyword>
<keyword evidence="1" id="KW-0723">Serine/threonine-protein kinase</keyword>
<comment type="caution">
    <text evidence="7">The sequence shown here is derived from an EMBL/GenBank/DDBJ whole genome shotgun (WGS) entry which is preliminary data.</text>
</comment>
<name>A0ABD3QXA1_9STRA</name>
<feature type="domain" description="Protein kinase" evidence="6">
    <location>
        <begin position="127"/>
        <end position="501"/>
    </location>
</feature>
<dbReference type="InterPro" id="IPR011009">
    <property type="entry name" value="Kinase-like_dom_sf"/>
</dbReference>
<keyword evidence="4" id="KW-0418">Kinase</keyword>
<sequence length="510" mass="57432">MQFNSNSDFPASRLSTSQWVQVARPPDQFDPADFVPCACITTHVLSRFDLAHGLDATSSGDACQVVVGGMNYVVKTAKGVLVSTAMAAANATTEDYDDALSSFVEEQASGDDNVIASSSRAGAGIAYWLRRTLRAAIYGNVRYGVVLHKLQTPVHVILPNSSKRVAVEWEETSECVAVKEMSWEHIRYHDGNLAEDPIREVAAMQYLTKWFMRERQQQNSTQMMPQMGFVSPASGDVACFDVNPQLGYNTGVMAIDLPNIVQWMGQQQAMPPPQASAIQNTAAYQTPQDGFESHIMMSMDLLSDDRYLYSIMPCCNEGELFDLLERKKRLTEPEARYWMRQLLRCLSCLKKAGVCHRDLSLDNILVHDGKILLIDMGMCLRVPVDNISGRRFLIHPQGMCGKWHYMSPEVCKNQLPFDGPAVDLWAAGVILFLMLTGFPPWERPDLTDKRFMYMSNGYLVQMLTEWQVGLSADAMDLLQRMFWLDPTDRLSLEQVYAHPWMSRGLPEYCV</sequence>
<dbReference type="InterPro" id="IPR000719">
    <property type="entry name" value="Prot_kinase_dom"/>
</dbReference>
<keyword evidence="2" id="KW-0808">Transferase</keyword>
<dbReference type="InterPro" id="IPR008266">
    <property type="entry name" value="Tyr_kinase_AS"/>
</dbReference>
<evidence type="ECO:0000313" key="7">
    <source>
        <dbReference type="EMBL" id="KAL3805000.1"/>
    </source>
</evidence>
<dbReference type="PROSITE" id="PS00109">
    <property type="entry name" value="PROTEIN_KINASE_TYR"/>
    <property type="match status" value="1"/>
</dbReference>
<accession>A0ABD3QXA1</accession>
<dbReference type="GO" id="GO:0005524">
    <property type="term" value="F:ATP binding"/>
    <property type="evidence" value="ECO:0007669"/>
    <property type="project" value="UniProtKB-KW"/>
</dbReference>
<dbReference type="Pfam" id="PF00069">
    <property type="entry name" value="Pkinase"/>
    <property type="match status" value="1"/>
</dbReference>
<dbReference type="GO" id="GO:0004674">
    <property type="term" value="F:protein serine/threonine kinase activity"/>
    <property type="evidence" value="ECO:0007669"/>
    <property type="project" value="UniProtKB-KW"/>
</dbReference>
<reference evidence="7 8" key="1">
    <citation type="submission" date="2024-10" db="EMBL/GenBank/DDBJ databases">
        <title>Updated reference genomes for cyclostephanoid diatoms.</title>
        <authorList>
            <person name="Roberts W.R."/>
            <person name="Alverson A.J."/>
        </authorList>
    </citation>
    <scope>NUCLEOTIDE SEQUENCE [LARGE SCALE GENOMIC DNA]</scope>
    <source>
        <strain evidence="7 8">AJA276-08</strain>
    </source>
</reference>
<dbReference type="Proteomes" id="UP001530315">
    <property type="component" value="Unassembled WGS sequence"/>
</dbReference>
<evidence type="ECO:0000256" key="2">
    <source>
        <dbReference type="ARBA" id="ARBA00022679"/>
    </source>
</evidence>
<evidence type="ECO:0000259" key="6">
    <source>
        <dbReference type="PROSITE" id="PS50011"/>
    </source>
</evidence>
<organism evidence="7 8">
    <name type="scientific">Stephanodiscus triporus</name>
    <dbReference type="NCBI Taxonomy" id="2934178"/>
    <lineage>
        <taxon>Eukaryota</taxon>
        <taxon>Sar</taxon>
        <taxon>Stramenopiles</taxon>
        <taxon>Ochrophyta</taxon>
        <taxon>Bacillariophyta</taxon>
        <taxon>Coscinodiscophyceae</taxon>
        <taxon>Thalassiosirophycidae</taxon>
        <taxon>Stephanodiscales</taxon>
        <taxon>Stephanodiscaceae</taxon>
        <taxon>Stephanodiscus</taxon>
    </lineage>
</organism>
<evidence type="ECO:0000256" key="3">
    <source>
        <dbReference type="ARBA" id="ARBA00022741"/>
    </source>
</evidence>
<evidence type="ECO:0000256" key="1">
    <source>
        <dbReference type="ARBA" id="ARBA00022527"/>
    </source>
</evidence>
<proteinExistence type="predicted"/>
<evidence type="ECO:0000313" key="8">
    <source>
        <dbReference type="Proteomes" id="UP001530315"/>
    </source>
</evidence>
<evidence type="ECO:0000256" key="5">
    <source>
        <dbReference type="ARBA" id="ARBA00022840"/>
    </source>
</evidence>
<keyword evidence="8" id="KW-1185">Reference proteome</keyword>
<dbReference type="PANTHER" id="PTHR24345">
    <property type="entry name" value="SERINE/THREONINE-PROTEIN KINASE PLK"/>
    <property type="match status" value="1"/>
</dbReference>
<dbReference type="SUPFAM" id="SSF56112">
    <property type="entry name" value="Protein kinase-like (PK-like)"/>
    <property type="match status" value="1"/>
</dbReference>